<dbReference type="SUPFAM" id="SSF52799">
    <property type="entry name" value="(Phosphotyrosine protein) phosphatases II"/>
    <property type="match status" value="1"/>
</dbReference>
<name>A0A1J5NZH9_9ZZZZ</name>
<comment type="caution">
    <text evidence="1">The sequence shown here is derived from an EMBL/GenBank/DDBJ whole genome shotgun (WGS) entry which is preliminary data.</text>
</comment>
<sequence length="137" mass="15422">MLACSGQPSEGQLSLIAAEGYRVIINLGLADGKYALADEAASVKQSGMNYHHIPVQFDDPHINELTAFFEIMNLHKSDKTLVHCAANYRASAFTGLYLFSTGQLNEDEMLSFIQDVWQPDTIWDQFIEESMEFIKRT</sequence>
<evidence type="ECO:0000313" key="1">
    <source>
        <dbReference type="EMBL" id="OIQ64186.1"/>
    </source>
</evidence>
<dbReference type="CDD" id="cd14503">
    <property type="entry name" value="PTP-bact"/>
    <property type="match status" value="1"/>
</dbReference>
<dbReference type="Gene3D" id="3.90.190.10">
    <property type="entry name" value="Protein tyrosine phosphatase superfamily"/>
    <property type="match status" value="1"/>
</dbReference>
<gene>
    <name evidence="1" type="ORF">GALL_542640</name>
</gene>
<dbReference type="EMBL" id="MLJW01008342">
    <property type="protein sequence ID" value="OIQ64186.1"/>
    <property type="molecule type" value="Genomic_DNA"/>
</dbReference>
<reference evidence="1" key="1">
    <citation type="submission" date="2016-10" db="EMBL/GenBank/DDBJ databases">
        <title>Sequence of Gallionella enrichment culture.</title>
        <authorList>
            <person name="Poehlein A."/>
            <person name="Muehling M."/>
            <person name="Daniel R."/>
        </authorList>
    </citation>
    <scope>NUCLEOTIDE SEQUENCE</scope>
</reference>
<organism evidence="1">
    <name type="scientific">mine drainage metagenome</name>
    <dbReference type="NCBI Taxonomy" id="410659"/>
    <lineage>
        <taxon>unclassified sequences</taxon>
        <taxon>metagenomes</taxon>
        <taxon>ecological metagenomes</taxon>
    </lineage>
</organism>
<dbReference type="AlphaFoldDB" id="A0A1J5NZH9"/>
<dbReference type="InterPro" id="IPR029021">
    <property type="entry name" value="Prot-tyrosine_phosphatase-like"/>
</dbReference>
<evidence type="ECO:0008006" key="2">
    <source>
        <dbReference type="Google" id="ProtNLM"/>
    </source>
</evidence>
<proteinExistence type="predicted"/>
<protein>
    <recommendedName>
        <fullName evidence="2">Beta-lactamase hydrolase-like protein</fullName>
    </recommendedName>
</protein>
<accession>A0A1J5NZH9</accession>